<keyword evidence="2" id="KW-1185">Reference proteome</keyword>
<dbReference type="Proteomes" id="UP000198635">
    <property type="component" value="Unassembled WGS sequence"/>
</dbReference>
<proteinExistence type="predicted"/>
<dbReference type="AlphaFoldDB" id="A0A1I4AG27"/>
<organism evidence="1 2">
    <name type="scientific">Desulfomicrobium apsheronum</name>
    <dbReference type="NCBI Taxonomy" id="52560"/>
    <lineage>
        <taxon>Bacteria</taxon>
        <taxon>Pseudomonadati</taxon>
        <taxon>Thermodesulfobacteriota</taxon>
        <taxon>Desulfovibrionia</taxon>
        <taxon>Desulfovibrionales</taxon>
        <taxon>Desulfomicrobiaceae</taxon>
        <taxon>Desulfomicrobium</taxon>
    </lineage>
</organism>
<gene>
    <name evidence="1" type="ORF">SAMN04488082_1377</name>
</gene>
<protein>
    <submittedName>
        <fullName evidence="1">Uncharacterized protein</fullName>
    </submittedName>
</protein>
<dbReference type="RefSeq" id="WP_092379661.1">
    <property type="nucleotide sequence ID" value="NZ_FORX01000037.1"/>
</dbReference>
<name>A0A1I4AG27_9BACT</name>
<dbReference type="OrthoDB" id="5422881at2"/>
<evidence type="ECO:0000313" key="2">
    <source>
        <dbReference type="Proteomes" id="UP000198635"/>
    </source>
</evidence>
<sequence>MTLSEKLIASWPAPIVARAQVGAFSGGLLHPRTMANLDALKQGPGRITIGGKVAYDRDALARWIESRATVQA</sequence>
<dbReference type="EMBL" id="FORX01000037">
    <property type="protein sequence ID" value="SFK54997.1"/>
    <property type="molecule type" value="Genomic_DNA"/>
</dbReference>
<dbReference type="STRING" id="52560.SAMN04488082_1377"/>
<accession>A0A1I4AG27</accession>
<evidence type="ECO:0000313" key="1">
    <source>
        <dbReference type="EMBL" id="SFK54997.1"/>
    </source>
</evidence>
<reference evidence="2" key="1">
    <citation type="submission" date="2016-10" db="EMBL/GenBank/DDBJ databases">
        <authorList>
            <person name="Varghese N."/>
            <person name="Submissions S."/>
        </authorList>
    </citation>
    <scope>NUCLEOTIDE SEQUENCE [LARGE SCALE GENOMIC DNA]</scope>
    <source>
        <strain evidence="2">DSM 5918</strain>
    </source>
</reference>